<keyword evidence="2" id="KW-1185">Reference proteome</keyword>
<reference evidence="1 2" key="1">
    <citation type="submission" date="2018-02" db="EMBL/GenBank/DDBJ databases">
        <authorList>
            <person name="Cohen D.B."/>
            <person name="Kent A.D."/>
        </authorList>
    </citation>
    <scope>NUCLEOTIDE SEQUENCE [LARGE SCALE GENOMIC DNA]</scope>
    <source>
        <strain evidence="1">1</strain>
    </source>
</reference>
<dbReference type="GO" id="GO:0016740">
    <property type="term" value="F:transferase activity"/>
    <property type="evidence" value="ECO:0007669"/>
    <property type="project" value="UniProtKB-KW"/>
</dbReference>
<dbReference type="InterPro" id="IPR014729">
    <property type="entry name" value="Rossmann-like_a/b/a_fold"/>
</dbReference>
<accession>A0A2N9JEQ7</accession>
<organism evidence="1 2">
    <name type="scientific">Micropruina glycogenica</name>
    <dbReference type="NCBI Taxonomy" id="75385"/>
    <lineage>
        <taxon>Bacteria</taxon>
        <taxon>Bacillati</taxon>
        <taxon>Actinomycetota</taxon>
        <taxon>Actinomycetes</taxon>
        <taxon>Propionibacteriales</taxon>
        <taxon>Nocardioidaceae</taxon>
        <taxon>Micropruina</taxon>
    </lineage>
</organism>
<dbReference type="SUPFAM" id="SSF52402">
    <property type="entry name" value="Adenine nucleotide alpha hydrolases-like"/>
    <property type="match status" value="1"/>
</dbReference>
<evidence type="ECO:0000313" key="1">
    <source>
        <dbReference type="EMBL" id="SPD85884.1"/>
    </source>
</evidence>
<proteinExistence type="predicted"/>
<dbReference type="AlphaFoldDB" id="A0A2N9JEQ7"/>
<keyword evidence="1" id="KW-0808">Transferase</keyword>
<dbReference type="KEGG" id="mgg:MPLG2_0848"/>
<name>A0A2N9JEQ7_9ACTN</name>
<protein>
    <submittedName>
        <fullName evidence="1">3'-phosphoadenosine 5'-phosphosulfate sulfotransferase (PAPS reductase)/FAD synthetase</fullName>
    </submittedName>
</protein>
<dbReference type="Proteomes" id="UP000238164">
    <property type="component" value="Chromosome 1"/>
</dbReference>
<dbReference type="Gene3D" id="3.40.50.620">
    <property type="entry name" value="HUPs"/>
    <property type="match status" value="1"/>
</dbReference>
<dbReference type="EMBL" id="LT985188">
    <property type="protein sequence ID" value="SPD85884.1"/>
    <property type="molecule type" value="Genomic_DNA"/>
</dbReference>
<gene>
    <name evidence="1" type="ORF">MPLG2_0848</name>
</gene>
<sequence>MVTSGAPSAGLRVVSYGGGVQSTALLVLAAQGRVDFRVFLMANTGDDSEHPATLRYVREVAVPFAAQHDLELHLLDRTRRDGSVETLWGRLTKPGSRSVPIPVRMSNGAPGTRSCTADFKIKVTGRWLRQHGAHAGRACSNYTRFGPCPQHQLSTSVRGCRRHPVEGCDGCVPASRATVAIGISVDEIHRANNRRVEDHEDVVYPLLDLRLRRDDCMRIIRAAGLPVPPKSACFFCPFRSPAAWLDQATDEPDLFARSCELEDLLNRRRAALGRDPVYLTRFGAPLAQVIGTAQERLFDHDPGCDSGWCMT</sequence>
<evidence type="ECO:0000313" key="2">
    <source>
        <dbReference type="Proteomes" id="UP000238164"/>
    </source>
</evidence>